<evidence type="ECO:0000313" key="5">
    <source>
        <dbReference type="EMBL" id="GGI73471.1"/>
    </source>
</evidence>
<dbReference type="PANTHER" id="PTHR12818">
    <property type="entry name" value="TRNA (ADENINE(37)-N6)-METHYLTRANSFERASE"/>
    <property type="match status" value="1"/>
</dbReference>
<evidence type="ECO:0000256" key="1">
    <source>
        <dbReference type="ARBA" id="ARBA00022691"/>
    </source>
</evidence>
<evidence type="ECO:0000256" key="2">
    <source>
        <dbReference type="ARBA" id="ARBA00033753"/>
    </source>
</evidence>
<dbReference type="EMBL" id="AP026830">
    <property type="protein sequence ID" value="BDR91480.1"/>
    <property type="molecule type" value="Genomic_DNA"/>
</dbReference>
<reference evidence="5" key="2">
    <citation type="submission" date="2020-09" db="EMBL/GenBank/DDBJ databases">
        <authorList>
            <person name="Sun Q."/>
            <person name="Ohkuma M."/>
        </authorList>
    </citation>
    <scope>NUCLEOTIDE SEQUENCE</scope>
    <source>
        <strain evidence="5">JCM 11219</strain>
    </source>
</reference>
<name>A0A830E1J0_9CREN</name>
<accession>A0A830E1J0</accession>
<dbReference type="NCBIfam" id="TIGR00104">
    <property type="entry name" value="tRNA_TsaA"/>
    <property type="match status" value="1"/>
</dbReference>
<feature type="domain" description="TsaA-like" evidence="3">
    <location>
        <begin position="57"/>
        <end position="196"/>
    </location>
</feature>
<dbReference type="PROSITE" id="PS51668">
    <property type="entry name" value="TSAA_2"/>
    <property type="match status" value="1"/>
</dbReference>
<reference evidence="4" key="4">
    <citation type="journal article" date="2023" name="Microbiol. Resour. Announc.">
        <title>Complete Genome Sequence of Vulcanisaeta souniana Strain IC-059, a Hyperthermophilic Archaeon Isolated from Hot Spring Water in Japan.</title>
        <authorList>
            <person name="Kato S."/>
            <person name="Itoh T."/>
            <person name="Wu L."/>
            <person name="Ma J."/>
            <person name="Ohkuma M."/>
        </authorList>
    </citation>
    <scope>NUCLEOTIDE SEQUENCE</scope>
    <source>
        <strain evidence="4">JCM 11219</strain>
    </source>
</reference>
<dbReference type="InterPro" id="IPR036414">
    <property type="entry name" value="YaeB_N_sf"/>
</dbReference>
<organism evidence="5 6">
    <name type="scientific">Vulcanisaeta souniana JCM 11219</name>
    <dbReference type="NCBI Taxonomy" id="1293586"/>
    <lineage>
        <taxon>Archaea</taxon>
        <taxon>Thermoproteota</taxon>
        <taxon>Thermoprotei</taxon>
        <taxon>Thermoproteales</taxon>
        <taxon>Thermoproteaceae</taxon>
        <taxon>Vulcanisaeta</taxon>
    </lineage>
</organism>
<sequence length="216" mass="24125">MLKVARINYGFVDIKEVISTIKKNGLLSALIIELLRDNDAYNELSRYFVVSNGGLFLRPIGIVRHGLSDDAVRASSTGVDGVIEVFEEFVDGLRNIDGFSHIILISLFNKVTREQRNVLMIKPRRLVKFGISLDELPEVGVFASDSPHRPNPIGLSIVRLVGRDGRFLRVSGLDLFDGTPILDIKPYTPDRSVSISELTTPTWYFALWRRIGGGII</sequence>
<dbReference type="InterPro" id="IPR036413">
    <property type="entry name" value="YaeB-like_sf"/>
</dbReference>
<dbReference type="Gene3D" id="2.40.30.70">
    <property type="entry name" value="YaeB-like"/>
    <property type="match status" value="1"/>
</dbReference>
<dbReference type="InterPro" id="IPR023370">
    <property type="entry name" value="TrmO-like_N"/>
</dbReference>
<evidence type="ECO:0000313" key="7">
    <source>
        <dbReference type="Proteomes" id="UP001060771"/>
    </source>
</evidence>
<evidence type="ECO:0000259" key="3">
    <source>
        <dbReference type="PROSITE" id="PS51668"/>
    </source>
</evidence>
<dbReference type="InterPro" id="IPR040372">
    <property type="entry name" value="YaeB-like"/>
</dbReference>
<dbReference type="Pfam" id="PF01980">
    <property type="entry name" value="TrmO_N"/>
    <property type="match status" value="1"/>
</dbReference>
<dbReference type="EMBL" id="BMNM01000002">
    <property type="protein sequence ID" value="GGI73471.1"/>
    <property type="molecule type" value="Genomic_DNA"/>
</dbReference>
<comment type="similarity">
    <text evidence="2">Belongs to the tRNA methyltransferase O family.</text>
</comment>
<dbReference type="CDD" id="cd09281">
    <property type="entry name" value="UPF0066"/>
    <property type="match status" value="1"/>
</dbReference>
<dbReference type="AlphaFoldDB" id="A0A830E1J0"/>
<reference evidence="5" key="1">
    <citation type="journal article" date="2014" name="Int. J. Syst. Evol. Microbiol.">
        <title>Complete genome sequence of Corynebacterium casei LMG S-19264T (=DSM 44701T), isolated from a smear-ripened cheese.</title>
        <authorList>
            <consortium name="US DOE Joint Genome Institute (JGI-PGF)"/>
            <person name="Walter F."/>
            <person name="Albersmeier A."/>
            <person name="Kalinowski J."/>
            <person name="Ruckert C."/>
        </authorList>
    </citation>
    <scope>NUCLEOTIDE SEQUENCE</scope>
    <source>
        <strain evidence="5">JCM 11219</strain>
    </source>
</reference>
<evidence type="ECO:0000313" key="4">
    <source>
        <dbReference type="EMBL" id="BDR91480.1"/>
    </source>
</evidence>
<gene>
    <name evidence="5" type="ORF">GCM10007112_07920</name>
    <name evidence="4" type="ORF">Vsou_05730</name>
</gene>
<keyword evidence="1" id="KW-0949">S-adenosyl-L-methionine</keyword>
<dbReference type="PANTHER" id="PTHR12818:SF0">
    <property type="entry name" value="TRNA (ADENINE(37)-N6)-METHYLTRANSFERASE"/>
    <property type="match status" value="1"/>
</dbReference>
<dbReference type="Proteomes" id="UP000657075">
    <property type="component" value="Unassembled WGS sequence"/>
</dbReference>
<protein>
    <recommendedName>
        <fullName evidence="3">TsaA-like domain-containing protein</fullName>
    </recommendedName>
</protein>
<reference evidence="7" key="3">
    <citation type="submission" date="2022-09" db="EMBL/GenBank/DDBJ databases">
        <title>Complete genome sequence of Vulcanisaeta souniana.</title>
        <authorList>
            <person name="Kato S."/>
            <person name="Itoh T."/>
            <person name="Ohkuma M."/>
        </authorList>
    </citation>
    <scope>NUCLEOTIDE SEQUENCE [LARGE SCALE GENOMIC DNA]</scope>
    <source>
        <strain evidence="7">JCM 11219</strain>
    </source>
</reference>
<proteinExistence type="inferred from homology"/>
<dbReference type="SUPFAM" id="SSF118196">
    <property type="entry name" value="YaeB-like"/>
    <property type="match status" value="1"/>
</dbReference>
<evidence type="ECO:0000313" key="6">
    <source>
        <dbReference type="Proteomes" id="UP000657075"/>
    </source>
</evidence>
<dbReference type="Proteomes" id="UP001060771">
    <property type="component" value="Chromosome"/>
</dbReference>
<keyword evidence="7" id="KW-1185">Reference proteome</keyword>